<evidence type="ECO:0000313" key="3">
    <source>
        <dbReference type="Proteomes" id="UP001605036"/>
    </source>
</evidence>
<evidence type="ECO:0000256" key="1">
    <source>
        <dbReference type="SAM" id="MobiDB-lite"/>
    </source>
</evidence>
<feature type="compositionally biased region" description="Basic and acidic residues" evidence="1">
    <location>
        <begin position="1"/>
        <end position="16"/>
    </location>
</feature>
<sequence>MKWLIPEDEKKLGFVRDEDEEAEDKEPSSPKADKVREEAEEVPQVETSAKVPEEDEPTTVDTVPDEEIPTSKWNQSEEEASEDEVHCVTLMDKPKARKKMKMTKKDTIDLSDKERQQMKREDKIVFAEGTLQVPETNVIENFKKSMTYSEQVVIHIL</sequence>
<organism evidence="2 3">
    <name type="scientific">Riccia fluitans</name>
    <dbReference type="NCBI Taxonomy" id="41844"/>
    <lineage>
        <taxon>Eukaryota</taxon>
        <taxon>Viridiplantae</taxon>
        <taxon>Streptophyta</taxon>
        <taxon>Embryophyta</taxon>
        <taxon>Marchantiophyta</taxon>
        <taxon>Marchantiopsida</taxon>
        <taxon>Marchantiidae</taxon>
        <taxon>Marchantiales</taxon>
        <taxon>Ricciaceae</taxon>
        <taxon>Riccia</taxon>
    </lineage>
</organism>
<name>A0ABD1ZN11_9MARC</name>
<gene>
    <name evidence="2" type="ORF">R1flu_020560</name>
</gene>
<feature type="region of interest" description="Disordered" evidence="1">
    <location>
        <begin position="1"/>
        <end position="117"/>
    </location>
</feature>
<evidence type="ECO:0000313" key="2">
    <source>
        <dbReference type="EMBL" id="KAL2652432.1"/>
    </source>
</evidence>
<accession>A0ABD1ZN11</accession>
<proteinExistence type="predicted"/>
<comment type="caution">
    <text evidence="2">The sequence shown here is derived from an EMBL/GenBank/DDBJ whole genome shotgun (WGS) entry which is preliminary data.</text>
</comment>
<reference evidence="2 3" key="1">
    <citation type="submission" date="2024-09" db="EMBL/GenBank/DDBJ databases">
        <title>Chromosome-scale assembly of Riccia fluitans.</title>
        <authorList>
            <person name="Paukszto L."/>
            <person name="Sawicki J."/>
            <person name="Karawczyk K."/>
            <person name="Piernik-Szablinska J."/>
            <person name="Szczecinska M."/>
            <person name="Mazdziarz M."/>
        </authorList>
    </citation>
    <scope>NUCLEOTIDE SEQUENCE [LARGE SCALE GENOMIC DNA]</scope>
    <source>
        <strain evidence="2">Rf_01</strain>
        <tissue evidence="2">Aerial parts of the thallus</tissue>
    </source>
</reference>
<protein>
    <submittedName>
        <fullName evidence="2">Uncharacterized protein</fullName>
    </submittedName>
</protein>
<keyword evidence="3" id="KW-1185">Reference proteome</keyword>
<feature type="compositionally biased region" description="Basic and acidic residues" evidence="1">
    <location>
        <begin position="103"/>
        <end position="117"/>
    </location>
</feature>
<dbReference type="AlphaFoldDB" id="A0ABD1ZN11"/>
<feature type="compositionally biased region" description="Basic and acidic residues" evidence="1">
    <location>
        <begin position="25"/>
        <end position="37"/>
    </location>
</feature>
<feature type="compositionally biased region" description="Acidic residues" evidence="1">
    <location>
        <begin position="53"/>
        <end position="68"/>
    </location>
</feature>
<dbReference type="Proteomes" id="UP001605036">
    <property type="component" value="Unassembled WGS sequence"/>
</dbReference>
<dbReference type="EMBL" id="JBHFFA010000001">
    <property type="protein sequence ID" value="KAL2652432.1"/>
    <property type="molecule type" value="Genomic_DNA"/>
</dbReference>